<feature type="transmembrane region" description="Helical" evidence="1">
    <location>
        <begin position="78"/>
        <end position="96"/>
    </location>
</feature>
<feature type="transmembrane region" description="Helical" evidence="1">
    <location>
        <begin position="231"/>
        <end position="252"/>
    </location>
</feature>
<name>A0ABN8X8A5_9GAMM</name>
<feature type="transmembrane region" description="Helical" evidence="1">
    <location>
        <begin position="41"/>
        <end position="58"/>
    </location>
</feature>
<reference evidence="2 3" key="1">
    <citation type="submission" date="2023-03" db="EMBL/GenBank/DDBJ databases">
        <authorList>
            <person name="Pearce D."/>
        </authorList>
    </citation>
    <scope>NUCLEOTIDE SEQUENCE [LARGE SCALE GENOMIC DNA]</scope>
    <source>
        <strain evidence="2">Msz</strain>
    </source>
</reference>
<keyword evidence="3" id="KW-1185">Reference proteome</keyword>
<dbReference type="Proteomes" id="UP001162030">
    <property type="component" value="Chromosome"/>
</dbReference>
<protein>
    <submittedName>
        <fullName evidence="2">Uncharacterized protein</fullName>
    </submittedName>
</protein>
<proteinExistence type="predicted"/>
<dbReference type="EMBL" id="OX458333">
    <property type="protein sequence ID" value="CAI8858376.1"/>
    <property type="molecule type" value="Genomic_DNA"/>
</dbReference>
<accession>A0ABN8X8A5</accession>
<organism evidence="2 3">
    <name type="scientific">Methylocaldum szegediense</name>
    <dbReference type="NCBI Taxonomy" id="73780"/>
    <lineage>
        <taxon>Bacteria</taxon>
        <taxon>Pseudomonadati</taxon>
        <taxon>Pseudomonadota</taxon>
        <taxon>Gammaproteobacteria</taxon>
        <taxon>Methylococcales</taxon>
        <taxon>Methylococcaceae</taxon>
        <taxon>Methylocaldum</taxon>
    </lineage>
</organism>
<evidence type="ECO:0000313" key="3">
    <source>
        <dbReference type="Proteomes" id="UP001162030"/>
    </source>
</evidence>
<sequence>MHTTDPFENAYKKEQLTLERKMPELNLLAATRTVEKSMPFVLYRLLICLAVAFAYVFLTAAGAGTAIGVSSLSQNPTAFAPAGAVAGFLACAYLMYKLRATFLYNIKAGNLALLAEQSRGQTIPEGKPQIDYAKRLVAQRFPSVSGLMELDLSIKETLRKLPAARLAPSLSNLNPRLSETLSSIIGWVFSANHQVILAWIFFTDTSDAWRAARTALAVHVQHFSMLLKTRLYLSLFELVGFAVSFAVLLIPIRNIADALPMSIGLWQYVFTAAFAWTLKAAFFEPIAQAAMAQTVFTLIERGIDPDSERELDRSAPVFSQRSS</sequence>
<evidence type="ECO:0000256" key="1">
    <source>
        <dbReference type="SAM" id="Phobius"/>
    </source>
</evidence>
<feature type="transmembrane region" description="Helical" evidence="1">
    <location>
        <begin position="258"/>
        <end position="278"/>
    </location>
</feature>
<keyword evidence="1" id="KW-1133">Transmembrane helix</keyword>
<gene>
    <name evidence="2" type="ORF">MSZNOR_2644</name>
</gene>
<keyword evidence="1" id="KW-0472">Membrane</keyword>
<evidence type="ECO:0000313" key="2">
    <source>
        <dbReference type="EMBL" id="CAI8858376.1"/>
    </source>
</evidence>
<keyword evidence="1" id="KW-0812">Transmembrane</keyword>